<dbReference type="AlphaFoldDB" id="A0A543DQK5"/>
<dbReference type="InterPro" id="IPR036390">
    <property type="entry name" value="WH_DNA-bd_sf"/>
</dbReference>
<proteinExistence type="predicted"/>
<dbReference type="Gene3D" id="3.40.1410.10">
    <property type="entry name" value="Chorismate lyase-like"/>
    <property type="match status" value="1"/>
</dbReference>
<dbReference type="InterPro" id="IPR036388">
    <property type="entry name" value="WH-like_DNA-bd_sf"/>
</dbReference>
<dbReference type="CDD" id="cd07377">
    <property type="entry name" value="WHTH_GntR"/>
    <property type="match status" value="1"/>
</dbReference>
<dbReference type="PANTHER" id="PTHR44846">
    <property type="entry name" value="MANNOSYL-D-GLYCERATE TRANSPORT/METABOLISM SYSTEM REPRESSOR MNGR-RELATED"/>
    <property type="match status" value="1"/>
</dbReference>
<evidence type="ECO:0000313" key="6">
    <source>
        <dbReference type="Proteomes" id="UP000315677"/>
    </source>
</evidence>
<comment type="caution">
    <text evidence="5">The sequence shown here is derived from an EMBL/GenBank/DDBJ whole genome shotgun (WGS) entry which is preliminary data.</text>
</comment>
<keyword evidence="1" id="KW-0805">Transcription regulation</keyword>
<dbReference type="PROSITE" id="PS50949">
    <property type="entry name" value="HTH_GNTR"/>
    <property type="match status" value="1"/>
</dbReference>
<evidence type="ECO:0000256" key="2">
    <source>
        <dbReference type="ARBA" id="ARBA00023125"/>
    </source>
</evidence>
<protein>
    <submittedName>
        <fullName evidence="5">GntR family transcriptional regulator</fullName>
    </submittedName>
</protein>
<dbReference type="PANTHER" id="PTHR44846:SF1">
    <property type="entry name" value="MANNOSYL-D-GLYCERATE TRANSPORT_METABOLISM SYSTEM REPRESSOR MNGR-RELATED"/>
    <property type="match status" value="1"/>
</dbReference>
<reference evidence="5 6" key="1">
    <citation type="submission" date="2019-06" db="EMBL/GenBank/DDBJ databases">
        <title>Sequencing the genomes of 1000 actinobacteria strains.</title>
        <authorList>
            <person name="Klenk H.-P."/>
        </authorList>
    </citation>
    <scope>NUCLEOTIDE SEQUENCE [LARGE SCALE GENOMIC DNA]</scope>
    <source>
        <strain evidence="5 6">DSM 45301</strain>
    </source>
</reference>
<dbReference type="SUPFAM" id="SSF46785">
    <property type="entry name" value="Winged helix' DNA-binding domain"/>
    <property type="match status" value="1"/>
</dbReference>
<dbReference type="SMART" id="SM00345">
    <property type="entry name" value="HTH_GNTR"/>
    <property type="match status" value="1"/>
</dbReference>
<dbReference type="EMBL" id="VFPA01000002">
    <property type="protein sequence ID" value="TQM11588.1"/>
    <property type="molecule type" value="Genomic_DNA"/>
</dbReference>
<keyword evidence="6" id="KW-1185">Reference proteome</keyword>
<dbReference type="GO" id="GO:0003677">
    <property type="term" value="F:DNA binding"/>
    <property type="evidence" value="ECO:0007669"/>
    <property type="project" value="UniProtKB-KW"/>
</dbReference>
<dbReference type="Gene3D" id="1.10.10.10">
    <property type="entry name" value="Winged helix-like DNA-binding domain superfamily/Winged helix DNA-binding domain"/>
    <property type="match status" value="1"/>
</dbReference>
<dbReference type="SMART" id="SM00866">
    <property type="entry name" value="UTRA"/>
    <property type="match status" value="1"/>
</dbReference>
<keyword evidence="3" id="KW-0804">Transcription</keyword>
<feature type="domain" description="HTH gntR-type" evidence="4">
    <location>
        <begin position="12"/>
        <end position="82"/>
    </location>
</feature>
<evidence type="ECO:0000313" key="5">
    <source>
        <dbReference type="EMBL" id="TQM11588.1"/>
    </source>
</evidence>
<gene>
    <name evidence="5" type="ORF">FB558_4153</name>
</gene>
<sequence length="272" mass="29909">MTEDQSVNLLHRGSSASMHEQLADQLRRLAAQSGSDTRMPTEMELVSTYQVSRTTVRRAIAALVEEGLLVRRQGAGTFVAPKRAAHPLDQLRPFVSIFSSIGKYPEGRVLRFEWTNDPSALHGLDADAGLLIRRLYIIEGAPQAMVDITLPDVVGERISRAQIEEHPIYQVLQQDLGLKLSHGDITLASVGARPDQAELLGVNPGSPLLALSRVTYDDSTRPVERARYHLLPDLFELHLTVGAQGSEQLSYSFTRPGPELVMRAGSEDASPR</sequence>
<dbReference type="Pfam" id="PF07702">
    <property type="entry name" value="UTRA"/>
    <property type="match status" value="1"/>
</dbReference>
<dbReference type="PRINTS" id="PR00035">
    <property type="entry name" value="HTHGNTR"/>
</dbReference>
<dbReference type="Pfam" id="PF00392">
    <property type="entry name" value="GntR"/>
    <property type="match status" value="1"/>
</dbReference>
<dbReference type="SUPFAM" id="SSF64288">
    <property type="entry name" value="Chorismate lyase-like"/>
    <property type="match status" value="1"/>
</dbReference>
<evidence type="ECO:0000259" key="4">
    <source>
        <dbReference type="PROSITE" id="PS50949"/>
    </source>
</evidence>
<accession>A0A543DQK5</accession>
<dbReference type="InterPro" id="IPR028978">
    <property type="entry name" value="Chorismate_lyase_/UTRA_dom_sf"/>
</dbReference>
<dbReference type="InterPro" id="IPR000524">
    <property type="entry name" value="Tscrpt_reg_HTH_GntR"/>
</dbReference>
<dbReference type="GO" id="GO:0003700">
    <property type="term" value="F:DNA-binding transcription factor activity"/>
    <property type="evidence" value="ECO:0007669"/>
    <property type="project" value="InterPro"/>
</dbReference>
<evidence type="ECO:0000256" key="1">
    <source>
        <dbReference type="ARBA" id="ARBA00023015"/>
    </source>
</evidence>
<dbReference type="InterPro" id="IPR050679">
    <property type="entry name" value="Bact_HTH_transcr_reg"/>
</dbReference>
<dbReference type="GO" id="GO:0045892">
    <property type="term" value="P:negative regulation of DNA-templated transcription"/>
    <property type="evidence" value="ECO:0007669"/>
    <property type="project" value="TreeGrafter"/>
</dbReference>
<evidence type="ECO:0000256" key="3">
    <source>
        <dbReference type="ARBA" id="ARBA00023163"/>
    </source>
</evidence>
<organism evidence="5 6">
    <name type="scientific">Pseudonocardia kunmingensis</name>
    <dbReference type="NCBI Taxonomy" id="630975"/>
    <lineage>
        <taxon>Bacteria</taxon>
        <taxon>Bacillati</taxon>
        <taxon>Actinomycetota</taxon>
        <taxon>Actinomycetes</taxon>
        <taxon>Pseudonocardiales</taxon>
        <taxon>Pseudonocardiaceae</taxon>
        <taxon>Pseudonocardia</taxon>
    </lineage>
</organism>
<dbReference type="InterPro" id="IPR011663">
    <property type="entry name" value="UTRA"/>
</dbReference>
<keyword evidence="2" id="KW-0238">DNA-binding</keyword>
<dbReference type="Proteomes" id="UP000315677">
    <property type="component" value="Unassembled WGS sequence"/>
</dbReference>
<dbReference type="RefSeq" id="WP_170231431.1">
    <property type="nucleotide sequence ID" value="NZ_VFPA01000002.1"/>
</dbReference>
<name>A0A543DQK5_9PSEU</name>